<name>A0A8J2KX35_9HEXA</name>
<gene>
    <name evidence="2" type="ORF">AFUS01_LOCUS31240</name>
</gene>
<protein>
    <submittedName>
        <fullName evidence="2">Uncharacterized protein</fullName>
    </submittedName>
</protein>
<evidence type="ECO:0000256" key="1">
    <source>
        <dbReference type="SAM" id="MobiDB-lite"/>
    </source>
</evidence>
<feature type="region of interest" description="Disordered" evidence="1">
    <location>
        <begin position="51"/>
        <end position="95"/>
    </location>
</feature>
<reference evidence="2" key="1">
    <citation type="submission" date="2021-06" db="EMBL/GenBank/DDBJ databases">
        <authorList>
            <person name="Hodson N. C."/>
            <person name="Mongue J. A."/>
            <person name="Jaron S. K."/>
        </authorList>
    </citation>
    <scope>NUCLEOTIDE SEQUENCE</scope>
</reference>
<dbReference type="AlphaFoldDB" id="A0A8J2KX35"/>
<proteinExistence type="predicted"/>
<evidence type="ECO:0000313" key="3">
    <source>
        <dbReference type="Proteomes" id="UP000708208"/>
    </source>
</evidence>
<organism evidence="2 3">
    <name type="scientific">Allacma fusca</name>
    <dbReference type="NCBI Taxonomy" id="39272"/>
    <lineage>
        <taxon>Eukaryota</taxon>
        <taxon>Metazoa</taxon>
        <taxon>Ecdysozoa</taxon>
        <taxon>Arthropoda</taxon>
        <taxon>Hexapoda</taxon>
        <taxon>Collembola</taxon>
        <taxon>Symphypleona</taxon>
        <taxon>Sminthuridae</taxon>
        <taxon>Allacma</taxon>
    </lineage>
</organism>
<evidence type="ECO:0000313" key="2">
    <source>
        <dbReference type="EMBL" id="CAG7820869.1"/>
    </source>
</evidence>
<comment type="caution">
    <text evidence="2">The sequence shown here is derived from an EMBL/GenBank/DDBJ whole genome shotgun (WGS) entry which is preliminary data.</text>
</comment>
<dbReference type="EMBL" id="CAJVCH010492634">
    <property type="protein sequence ID" value="CAG7820869.1"/>
    <property type="molecule type" value="Genomic_DNA"/>
</dbReference>
<accession>A0A8J2KX35</accession>
<keyword evidence="3" id="KW-1185">Reference proteome</keyword>
<dbReference type="Proteomes" id="UP000708208">
    <property type="component" value="Unassembled WGS sequence"/>
</dbReference>
<feature type="non-terminal residue" evidence="2">
    <location>
        <position position="1"/>
    </location>
</feature>
<sequence>MGDENTWTAKEETIDWFASTSPAARMIFLKSLIFILPEDELKTLKVVSAAQSVPTGSEPKGSVPTRKVLTGPQSVGSVPLGSVPHGSVPLPLIQT</sequence>